<protein>
    <submittedName>
        <fullName evidence="1">Aminopeptidase</fullName>
    </submittedName>
</protein>
<keyword evidence="1" id="KW-0031">Aminopeptidase</keyword>
<dbReference type="Pfam" id="PF02127">
    <property type="entry name" value="Peptidase_M18"/>
    <property type="match status" value="1"/>
</dbReference>
<dbReference type="GO" id="GO:0004177">
    <property type="term" value="F:aminopeptidase activity"/>
    <property type="evidence" value="ECO:0007669"/>
    <property type="project" value="UniProtKB-KW"/>
</dbReference>
<accession>A0A9D1JHL9</accession>
<dbReference type="GO" id="GO:0006508">
    <property type="term" value="P:proteolysis"/>
    <property type="evidence" value="ECO:0007669"/>
    <property type="project" value="InterPro"/>
</dbReference>
<dbReference type="SUPFAM" id="SSF53187">
    <property type="entry name" value="Zn-dependent exopeptidases"/>
    <property type="match status" value="1"/>
</dbReference>
<dbReference type="EMBL" id="DVIR01000034">
    <property type="protein sequence ID" value="HIS24466.1"/>
    <property type="molecule type" value="Genomic_DNA"/>
</dbReference>
<name>A0A9D1JHL9_9FIRM</name>
<dbReference type="AlphaFoldDB" id="A0A9D1JHL9"/>
<dbReference type="InterPro" id="IPR001948">
    <property type="entry name" value="Peptidase_M18"/>
</dbReference>
<keyword evidence="1" id="KW-0645">Protease</keyword>
<proteinExistence type="predicted"/>
<sequence length="137" mass="15518">MSEEKSLAKLLQEKLFSEKKNGMLKLSDDETAKVDEFCEDYKHYLDNAKTEREAVNAAIEIAKANGFKEYDRSAKYTAGEKVYYNNRGKSVILCVFGTEPLENGVKISAAHIDSPRLDLKANPVYESNDLCLLKTHY</sequence>
<evidence type="ECO:0000313" key="2">
    <source>
        <dbReference type="Proteomes" id="UP000823982"/>
    </source>
</evidence>
<organism evidence="1 2">
    <name type="scientific">Candidatus Faeciplasma gallinarum</name>
    <dbReference type="NCBI Taxonomy" id="2840799"/>
    <lineage>
        <taxon>Bacteria</taxon>
        <taxon>Bacillati</taxon>
        <taxon>Bacillota</taxon>
        <taxon>Clostridia</taxon>
        <taxon>Eubacteriales</taxon>
        <taxon>Oscillospiraceae</taxon>
        <taxon>Oscillospiraceae incertae sedis</taxon>
        <taxon>Candidatus Faeciplasma</taxon>
    </lineage>
</organism>
<reference evidence="1" key="2">
    <citation type="journal article" date="2021" name="PeerJ">
        <title>Extensive microbial diversity within the chicken gut microbiome revealed by metagenomics and culture.</title>
        <authorList>
            <person name="Gilroy R."/>
            <person name="Ravi A."/>
            <person name="Getino M."/>
            <person name="Pursley I."/>
            <person name="Horton D.L."/>
            <person name="Alikhan N.F."/>
            <person name="Baker D."/>
            <person name="Gharbi K."/>
            <person name="Hall N."/>
            <person name="Watson M."/>
            <person name="Adriaenssens E.M."/>
            <person name="Foster-Nyarko E."/>
            <person name="Jarju S."/>
            <person name="Secka A."/>
            <person name="Antonio M."/>
            <person name="Oren A."/>
            <person name="Chaudhuri R.R."/>
            <person name="La Ragione R."/>
            <person name="Hildebrand F."/>
            <person name="Pallen M.J."/>
        </authorList>
    </citation>
    <scope>NUCLEOTIDE SEQUENCE</scope>
    <source>
        <strain evidence="1">CHK157-1446</strain>
    </source>
</reference>
<gene>
    <name evidence="1" type="ORF">IAD01_03585</name>
</gene>
<evidence type="ECO:0000313" key="1">
    <source>
        <dbReference type="EMBL" id="HIS24466.1"/>
    </source>
</evidence>
<dbReference type="Gene3D" id="3.40.630.10">
    <property type="entry name" value="Zn peptidases"/>
    <property type="match status" value="1"/>
</dbReference>
<dbReference type="Proteomes" id="UP000823982">
    <property type="component" value="Unassembled WGS sequence"/>
</dbReference>
<keyword evidence="1" id="KW-0378">Hydrolase</keyword>
<reference evidence="1" key="1">
    <citation type="submission" date="2020-10" db="EMBL/GenBank/DDBJ databases">
        <authorList>
            <person name="Gilroy R."/>
        </authorList>
    </citation>
    <scope>NUCLEOTIDE SEQUENCE</scope>
    <source>
        <strain evidence="1">CHK157-1446</strain>
    </source>
</reference>
<dbReference type="GO" id="GO:0008270">
    <property type="term" value="F:zinc ion binding"/>
    <property type="evidence" value="ECO:0007669"/>
    <property type="project" value="InterPro"/>
</dbReference>
<feature type="non-terminal residue" evidence="1">
    <location>
        <position position="137"/>
    </location>
</feature>
<comment type="caution">
    <text evidence="1">The sequence shown here is derived from an EMBL/GenBank/DDBJ whole genome shotgun (WGS) entry which is preliminary data.</text>
</comment>